<name>A0A848EK69_9PROT</name>
<evidence type="ECO:0000256" key="1">
    <source>
        <dbReference type="ARBA" id="ARBA00022723"/>
    </source>
</evidence>
<feature type="domain" description="HIRAN" evidence="3">
    <location>
        <begin position="148"/>
        <end position="244"/>
    </location>
</feature>
<dbReference type="GO" id="GO:0016818">
    <property type="term" value="F:hydrolase activity, acting on acid anhydrides, in phosphorus-containing anhydrides"/>
    <property type="evidence" value="ECO:0007669"/>
    <property type="project" value="InterPro"/>
</dbReference>
<proteinExistence type="predicted"/>
<keyword evidence="1" id="KW-0479">Metal-binding</keyword>
<gene>
    <name evidence="4" type="ORF">GWK16_21195</name>
</gene>
<dbReference type="EMBL" id="JABBKX010000009">
    <property type="protein sequence ID" value="NMJ43778.1"/>
    <property type="molecule type" value="Genomic_DNA"/>
</dbReference>
<evidence type="ECO:0000259" key="3">
    <source>
        <dbReference type="SMART" id="SM00910"/>
    </source>
</evidence>
<keyword evidence="5" id="KW-1185">Reference proteome</keyword>
<dbReference type="InterPro" id="IPR014905">
    <property type="entry name" value="HIRAN"/>
</dbReference>
<dbReference type="AlphaFoldDB" id="A0A848EK69"/>
<dbReference type="Gene3D" id="3.30.70.2330">
    <property type="match status" value="1"/>
</dbReference>
<dbReference type="GO" id="GO:0008270">
    <property type="term" value="F:zinc ion binding"/>
    <property type="evidence" value="ECO:0007669"/>
    <property type="project" value="InterPro"/>
</dbReference>
<comment type="caution">
    <text evidence="4">The sequence shown here is derived from an EMBL/GenBank/DDBJ whole genome shotgun (WGS) entry which is preliminary data.</text>
</comment>
<accession>A0A848EK69</accession>
<dbReference type="Pfam" id="PF08797">
    <property type="entry name" value="HIRAN"/>
    <property type="match status" value="1"/>
</dbReference>
<sequence length="251" mass="28414">MRVHVLVEPQRLILTWRAPPHVKDRLRWAVGELRRDGGGVTFRYLAREEFGAANEGRSFDDLLRAGFLGYPAFKWIPGHSAIYDRGVLETFLRRLPPPSRVDFDRFIERFYIEPGTRLSPLTLLGVTGAQLPSDGFAFVDPLDSRVQQQDLILEVAGARYQPDALAGVQPGARVQLHAEPWNTYDSSAVRVEVMGRKVGYVSRFQSATISRWLIDRHIECSVARRNGTPDEPRLLLLLHVRARAAALYGWA</sequence>
<dbReference type="GO" id="GO:0003676">
    <property type="term" value="F:nucleic acid binding"/>
    <property type="evidence" value="ECO:0007669"/>
    <property type="project" value="InterPro"/>
</dbReference>
<dbReference type="RefSeq" id="WP_170055969.1">
    <property type="nucleotide sequence ID" value="NZ_JABBKX010000009.1"/>
</dbReference>
<keyword evidence="2" id="KW-0378">Hydrolase</keyword>
<organism evidence="4 5">
    <name type="scientific">Neoroseomonas marina</name>
    <dbReference type="NCBI Taxonomy" id="1232220"/>
    <lineage>
        <taxon>Bacteria</taxon>
        <taxon>Pseudomonadati</taxon>
        <taxon>Pseudomonadota</taxon>
        <taxon>Alphaproteobacteria</taxon>
        <taxon>Acetobacterales</taxon>
        <taxon>Acetobacteraceae</taxon>
        <taxon>Neoroseomonas</taxon>
    </lineage>
</organism>
<reference evidence="4 5" key="1">
    <citation type="submission" date="2020-03" db="EMBL/GenBank/DDBJ databases">
        <authorList>
            <person name="Sun Q."/>
        </authorList>
    </citation>
    <scope>NUCLEOTIDE SEQUENCE [LARGE SCALE GENOMIC DNA]</scope>
    <source>
        <strain evidence="4 5">JC162</strain>
    </source>
</reference>
<dbReference type="SMART" id="SM00910">
    <property type="entry name" value="HIRAN"/>
    <property type="match status" value="1"/>
</dbReference>
<dbReference type="Proteomes" id="UP000548582">
    <property type="component" value="Unassembled WGS sequence"/>
</dbReference>
<protein>
    <recommendedName>
        <fullName evidence="3">HIRAN domain-containing protein</fullName>
    </recommendedName>
</protein>
<evidence type="ECO:0000313" key="4">
    <source>
        <dbReference type="EMBL" id="NMJ43778.1"/>
    </source>
</evidence>
<evidence type="ECO:0000256" key="2">
    <source>
        <dbReference type="ARBA" id="ARBA00022801"/>
    </source>
</evidence>
<evidence type="ECO:0000313" key="5">
    <source>
        <dbReference type="Proteomes" id="UP000548582"/>
    </source>
</evidence>